<evidence type="ECO:0000256" key="5">
    <source>
        <dbReference type="ARBA" id="ARBA00023203"/>
    </source>
</evidence>
<protein>
    <recommendedName>
        <fullName evidence="9">ADF-H domain-containing protein</fullName>
    </recommendedName>
</protein>
<dbReference type="PROSITE" id="PS51263">
    <property type="entry name" value="ADF_H"/>
    <property type="match status" value="2"/>
</dbReference>
<evidence type="ECO:0000256" key="1">
    <source>
        <dbReference type="ARBA" id="ARBA00004245"/>
    </source>
</evidence>
<gene>
    <name evidence="10" type="ORF">M408DRAFT_329099</name>
</gene>
<dbReference type="GO" id="GO:0051015">
    <property type="term" value="F:actin filament binding"/>
    <property type="evidence" value="ECO:0007669"/>
    <property type="project" value="TreeGrafter"/>
</dbReference>
<organism evidence="10 11">
    <name type="scientific">Serendipita vermifera MAFF 305830</name>
    <dbReference type="NCBI Taxonomy" id="933852"/>
    <lineage>
        <taxon>Eukaryota</taxon>
        <taxon>Fungi</taxon>
        <taxon>Dikarya</taxon>
        <taxon>Basidiomycota</taxon>
        <taxon>Agaricomycotina</taxon>
        <taxon>Agaricomycetes</taxon>
        <taxon>Sebacinales</taxon>
        <taxon>Serendipitaceae</taxon>
        <taxon>Serendipita</taxon>
    </lineage>
</organism>
<feature type="domain" description="ADF-H" evidence="9">
    <location>
        <begin position="4"/>
        <end position="136"/>
    </location>
</feature>
<sequence length="340" mass="37200">MNSASGIGAAPELIDCFAKAIDKDDVRVIKVSIVNEKLVEAGTWPRSGDLMSDFASIHEYVENNIPAYLLVRLDTSSSEWLAISYVPDTAKVRDKMLYASSQSALKKALGDYRFKDNVFATSKADLTPDSYAAHIAHIAAPKPLSARETEMAEIRAAAGSSVYEGMRTRKSHVEGGMGLKWSPEVEEAVTAMINCSQTESELVLMNIDITTESVVLTQVTKGLTPEQLSGVIPTTEPSYAFYSWPHVNNQEQVTSIVFLYTCPDTCPVKPRMVYSSGVGVFVHQAKERGLPVARKSETSDPKELNSAWFMEQLGHDPNAAPAAATERVAFAKPRGPPRRR</sequence>
<dbReference type="SMART" id="SM00102">
    <property type="entry name" value="ADF"/>
    <property type="match status" value="2"/>
</dbReference>
<evidence type="ECO:0000313" key="10">
    <source>
        <dbReference type="EMBL" id="KIM29084.1"/>
    </source>
</evidence>
<dbReference type="Gene3D" id="3.40.20.10">
    <property type="entry name" value="Severin"/>
    <property type="match status" value="2"/>
</dbReference>
<dbReference type="InterPro" id="IPR002108">
    <property type="entry name" value="ADF-H"/>
</dbReference>
<dbReference type="PANTHER" id="PTHR13759">
    <property type="entry name" value="TWINFILIN"/>
    <property type="match status" value="1"/>
</dbReference>
<keyword evidence="3" id="KW-0963">Cytoplasm</keyword>
<dbReference type="FunFam" id="3.40.20.10:FF:000042">
    <property type="entry name" value="Actin depolymerizing protein"/>
    <property type="match status" value="1"/>
</dbReference>
<comment type="subunit">
    <text evidence="7">Interacts with G-actin; ADP-actin form.</text>
</comment>
<dbReference type="EMBL" id="KN824290">
    <property type="protein sequence ID" value="KIM29084.1"/>
    <property type="molecule type" value="Genomic_DNA"/>
</dbReference>
<keyword evidence="11" id="KW-1185">Reference proteome</keyword>
<evidence type="ECO:0000256" key="6">
    <source>
        <dbReference type="ARBA" id="ARBA00023212"/>
    </source>
</evidence>
<feature type="region of interest" description="Disordered" evidence="8">
    <location>
        <begin position="315"/>
        <end position="340"/>
    </location>
</feature>
<dbReference type="AlphaFoldDB" id="A0A0C3BAF4"/>
<dbReference type="InterPro" id="IPR028458">
    <property type="entry name" value="Twinfilin"/>
</dbReference>
<dbReference type="Proteomes" id="UP000054097">
    <property type="component" value="Unassembled WGS sequence"/>
</dbReference>
<dbReference type="GO" id="GO:0030042">
    <property type="term" value="P:actin filament depolymerization"/>
    <property type="evidence" value="ECO:0007669"/>
    <property type="project" value="TreeGrafter"/>
</dbReference>
<evidence type="ECO:0000256" key="3">
    <source>
        <dbReference type="ARBA" id="ARBA00022490"/>
    </source>
</evidence>
<name>A0A0C3BAF4_SERVB</name>
<evidence type="ECO:0000256" key="8">
    <source>
        <dbReference type="SAM" id="MobiDB-lite"/>
    </source>
</evidence>
<dbReference type="CDD" id="cd11285">
    <property type="entry name" value="ADF_Twf-N_like"/>
    <property type="match status" value="1"/>
</dbReference>
<dbReference type="STRING" id="933852.A0A0C3BAF4"/>
<evidence type="ECO:0000256" key="4">
    <source>
        <dbReference type="ARBA" id="ARBA00022737"/>
    </source>
</evidence>
<dbReference type="InterPro" id="IPR029006">
    <property type="entry name" value="ADF-H/Gelsolin-like_dom_sf"/>
</dbReference>
<accession>A0A0C3BAF4</accession>
<comment type="subcellular location">
    <subcellularLocation>
        <location evidence="1">Cytoplasm</location>
        <location evidence="1">Cytoskeleton</location>
    </subcellularLocation>
</comment>
<dbReference type="PANTHER" id="PTHR13759:SF1">
    <property type="entry name" value="TWINFILIN"/>
    <property type="match status" value="1"/>
</dbReference>
<keyword evidence="5" id="KW-0009">Actin-binding</keyword>
<dbReference type="GO" id="GO:0003785">
    <property type="term" value="F:actin monomer binding"/>
    <property type="evidence" value="ECO:0007669"/>
    <property type="project" value="TreeGrafter"/>
</dbReference>
<dbReference type="GO" id="GO:0005737">
    <property type="term" value="C:cytoplasm"/>
    <property type="evidence" value="ECO:0007669"/>
    <property type="project" value="TreeGrafter"/>
</dbReference>
<reference evidence="11" key="2">
    <citation type="submission" date="2015-01" db="EMBL/GenBank/DDBJ databases">
        <title>Evolutionary Origins and Diversification of the Mycorrhizal Mutualists.</title>
        <authorList>
            <consortium name="DOE Joint Genome Institute"/>
            <consortium name="Mycorrhizal Genomics Consortium"/>
            <person name="Kohler A."/>
            <person name="Kuo A."/>
            <person name="Nagy L.G."/>
            <person name="Floudas D."/>
            <person name="Copeland A."/>
            <person name="Barry K.W."/>
            <person name="Cichocki N."/>
            <person name="Veneault-Fourrey C."/>
            <person name="LaButti K."/>
            <person name="Lindquist E.A."/>
            <person name="Lipzen A."/>
            <person name="Lundell T."/>
            <person name="Morin E."/>
            <person name="Murat C."/>
            <person name="Riley R."/>
            <person name="Ohm R."/>
            <person name="Sun H."/>
            <person name="Tunlid A."/>
            <person name="Henrissat B."/>
            <person name="Grigoriev I.V."/>
            <person name="Hibbett D.S."/>
            <person name="Martin F."/>
        </authorList>
    </citation>
    <scope>NUCLEOTIDE SEQUENCE [LARGE SCALE GENOMIC DNA]</scope>
    <source>
        <strain evidence="11">MAFF 305830</strain>
    </source>
</reference>
<proteinExistence type="inferred from homology"/>
<keyword evidence="6" id="KW-0206">Cytoskeleton</keyword>
<comment type="similarity">
    <text evidence="2">Belongs to the actin-binding proteins ADF family. Twinfilin subfamily.</text>
</comment>
<dbReference type="CDD" id="cd11284">
    <property type="entry name" value="ADF_Twf-C_like"/>
    <property type="match status" value="1"/>
</dbReference>
<evidence type="ECO:0000313" key="11">
    <source>
        <dbReference type="Proteomes" id="UP000054097"/>
    </source>
</evidence>
<feature type="domain" description="ADF-H" evidence="9">
    <location>
        <begin position="176"/>
        <end position="314"/>
    </location>
</feature>
<dbReference type="OrthoDB" id="10006997at2759"/>
<dbReference type="Pfam" id="PF00241">
    <property type="entry name" value="Cofilin_ADF"/>
    <property type="match status" value="2"/>
</dbReference>
<dbReference type="HOGENOM" id="CLU_031995_0_1_1"/>
<reference evidence="10 11" key="1">
    <citation type="submission" date="2014-04" db="EMBL/GenBank/DDBJ databases">
        <authorList>
            <consortium name="DOE Joint Genome Institute"/>
            <person name="Kuo A."/>
            <person name="Zuccaro A."/>
            <person name="Kohler A."/>
            <person name="Nagy L.G."/>
            <person name="Floudas D."/>
            <person name="Copeland A."/>
            <person name="Barry K.W."/>
            <person name="Cichocki N."/>
            <person name="Veneault-Fourrey C."/>
            <person name="LaButti K."/>
            <person name="Lindquist E.A."/>
            <person name="Lipzen A."/>
            <person name="Lundell T."/>
            <person name="Morin E."/>
            <person name="Murat C."/>
            <person name="Sun H."/>
            <person name="Tunlid A."/>
            <person name="Henrissat B."/>
            <person name="Grigoriev I.V."/>
            <person name="Hibbett D.S."/>
            <person name="Martin F."/>
            <person name="Nordberg H.P."/>
            <person name="Cantor M.N."/>
            <person name="Hua S.X."/>
        </authorList>
    </citation>
    <scope>NUCLEOTIDE SEQUENCE [LARGE SCALE GENOMIC DNA]</scope>
    <source>
        <strain evidence="10 11">MAFF 305830</strain>
    </source>
</reference>
<evidence type="ECO:0000256" key="2">
    <source>
        <dbReference type="ARBA" id="ARBA00009557"/>
    </source>
</evidence>
<dbReference type="SUPFAM" id="SSF55753">
    <property type="entry name" value="Actin depolymerizing proteins"/>
    <property type="match status" value="2"/>
</dbReference>
<evidence type="ECO:0000256" key="7">
    <source>
        <dbReference type="ARBA" id="ARBA00038532"/>
    </source>
</evidence>
<evidence type="ECO:0000259" key="9">
    <source>
        <dbReference type="PROSITE" id="PS51263"/>
    </source>
</evidence>
<keyword evidence="4" id="KW-0677">Repeat</keyword>
<dbReference type="GO" id="GO:0051016">
    <property type="term" value="P:barbed-end actin filament capping"/>
    <property type="evidence" value="ECO:0007669"/>
    <property type="project" value="TreeGrafter"/>
</dbReference>
<dbReference type="GO" id="GO:0005884">
    <property type="term" value="C:actin filament"/>
    <property type="evidence" value="ECO:0007669"/>
    <property type="project" value="TreeGrafter"/>
</dbReference>